<protein>
    <submittedName>
        <fullName evidence="2">Uncharacterized protein</fullName>
    </submittedName>
</protein>
<reference evidence="2" key="1">
    <citation type="journal article" date="2013" name="Genome Biol.">
        <title>Comparative genomics of the core and accessory genomes of 48 Sinorhizobium strains comprising five genospecies.</title>
        <authorList>
            <person name="Sugawara M."/>
            <person name="Epstein B."/>
            <person name="Badgley B.D."/>
            <person name="Unno T."/>
            <person name="Xu L."/>
            <person name="Reese J."/>
            <person name="Gyaneshwar P."/>
            <person name="Denny R."/>
            <person name="Mudge J."/>
            <person name="Bharti A.K."/>
            <person name="Farmer A.D."/>
            <person name="May G.D."/>
            <person name="Woodward J.E."/>
            <person name="Medigue C."/>
            <person name="Vallenet D."/>
            <person name="Lajus A."/>
            <person name="Rouy Z."/>
            <person name="Martinez-Vaz B."/>
            <person name="Tiffin P."/>
            <person name="Young N.D."/>
            <person name="Sadowsky M.J."/>
        </authorList>
    </citation>
    <scope>NUCLEOTIDE SEQUENCE</scope>
    <source>
        <strain evidence="2">M30</strain>
    </source>
</reference>
<feature type="region of interest" description="Disordered" evidence="1">
    <location>
        <begin position="56"/>
        <end position="83"/>
    </location>
</feature>
<sequence>MPARGYDPDQFRSEASHAETEAALGMDLSSISEKQVPTRTFFADKARQQLVLFDASLPISGRPEANDGRPDLRPSASDSSATA</sequence>
<evidence type="ECO:0000256" key="1">
    <source>
        <dbReference type="SAM" id="MobiDB-lite"/>
    </source>
</evidence>
<dbReference type="EMBL" id="WISP01000125">
    <property type="protein sequence ID" value="MQW05338.1"/>
    <property type="molecule type" value="Genomic_DNA"/>
</dbReference>
<organism evidence="2">
    <name type="scientific">Rhizobium meliloti</name>
    <name type="common">Ensifer meliloti</name>
    <name type="synonym">Sinorhizobium meliloti</name>
    <dbReference type="NCBI Taxonomy" id="382"/>
    <lineage>
        <taxon>Bacteria</taxon>
        <taxon>Pseudomonadati</taxon>
        <taxon>Pseudomonadota</taxon>
        <taxon>Alphaproteobacteria</taxon>
        <taxon>Hyphomicrobiales</taxon>
        <taxon>Rhizobiaceae</taxon>
        <taxon>Sinorhizobium/Ensifer group</taxon>
        <taxon>Sinorhizobium</taxon>
    </lineage>
</organism>
<evidence type="ECO:0000313" key="2">
    <source>
        <dbReference type="EMBL" id="MQW05338.1"/>
    </source>
</evidence>
<accession>A0A6A7ZTB5</accession>
<gene>
    <name evidence="2" type="ORF">GHK45_16675</name>
</gene>
<proteinExistence type="predicted"/>
<feature type="region of interest" description="Disordered" evidence="1">
    <location>
        <begin position="1"/>
        <end position="20"/>
    </location>
</feature>
<dbReference type="RefSeq" id="WP_127520992.1">
    <property type="nucleotide sequence ID" value="NZ_CP065022.1"/>
</dbReference>
<comment type="caution">
    <text evidence="2">The sequence shown here is derived from an EMBL/GenBank/DDBJ whole genome shotgun (WGS) entry which is preliminary data.</text>
</comment>
<dbReference type="AlphaFoldDB" id="A0A6A7ZTB5"/>
<name>A0A6A7ZTB5_RHIML</name>